<sequence length="120" mass="13030">ERVLMPVRLAIFDFDCTLSAFHIYNALAGGTEGWQLPPPHARTEAGQLALISELDQKPELQQHGGFATAAFGGSARVAQIASLLDQLARAGVECIICSRGLVGPVRKCLDQLRLLHYFSQ</sequence>
<dbReference type="AlphaFoldDB" id="A0A813KQ33"/>
<dbReference type="SUPFAM" id="SSF56784">
    <property type="entry name" value="HAD-like"/>
    <property type="match status" value="1"/>
</dbReference>
<dbReference type="InterPro" id="IPR036412">
    <property type="entry name" value="HAD-like_sf"/>
</dbReference>
<dbReference type="Gene3D" id="3.40.50.1000">
    <property type="entry name" value="HAD superfamily/HAD-like"/>
    <property type="match status" value="1"/>
</dbReference>
<accession>A0A813KQ33</accession>
<dbReference type="InterPro" id="IPR023214">
    <property type="entry name" value="HAD_sf"/>
</dbReference>
<dbReference type="Proteomes" id="UP000626109">
    <property type="component" value="Unassembled WGS sequence"/>
</dbReference>
<gene>
    <name evidence="1" type="ORF">PGLA2088_LOCUS34062</name>
</gene>
<reference evidence="1" key="1">
    <citation type="submission" date="2021-02" db="EMBL/GenBank/DDBJ databases">
        <authorList>
            <person name="Dougan E. K."/>
            <person name="Rhodes N."/>
            <person name="Thang M."/>
            <person name="Chan C."/>
        </authorList>
    </citation>
    <scope>NUCLEOTIDE SEQUENCE</scope>
</reference>
<protein>
    <submittedName>
        <fullName evidence="1">Uncharacterized protein</fullName>
    </submittedName>
</protein>
<evidence type="ECO:0000313" key="1">
    <source>
        <dbReference type="EMBL" id="CAE8706199.1"/>
    </source>
</evidence>
<feature type="non-terminal residue" evidence="1">
    <location>
        <position position="1"/>
    </location>
</feature>
<comment type="caution">
    <text evidence="1">The sequence shown here is derived from an EMBL/GenBank/DDBJ whole genome shotgun (WGS) entry which is preliminary data.</text>
</comment>
<dbReference type="EMBL" id="CAJNNW010031149">
    <property type="protein sequence ID" value="CAE8706199.1"/>
    <property type="molecule type" value="Genomic_DNA"/>
</dbReference>
<evidence type="ECO:0000313" key="2">
    <source>
        <dbReference type="Proteomes" id="UP000626109"/>
    </source>
</evidence>
<feature type="non-terminal residue" evidence="1">
    <location>
        <position position="120"/>
    </location>
</feature>
<organism evidence="1 2">
    <name type="scientific">Polarella glacialis</name>
    <name type="common">Dinoflagellate</name>
    <dbReference type="NCBI Taxonomy" id="89957"/>
    <lineage>
        <taxon>Eukaryota</taxon>
        <taxon>Sar</taxon>
        <taxon>Alveolata</taxon>
        <taxon>Dinophyceae</taxon>
        <taxon>Suessiales</taxon>
        <taxon>Suessiaceae</taxon>
        <taxon>Polarella</taxon>
    </lineage>
</organism>
<name>A0A813KQ33_POLGL</name>
<proteinExistence type="predicted"/>